<evidence type="ECO:0000313" key="1">
    <source>
        <dbReference type="EMBL" id="PNT56416.1"/>
    </source>
</evidence>
<evidence type="ECO:0000313" key="2">
    <source>
        <dbReference type="Proteomes" id="UP000006729"/>
    </source>
</evidence>
<proteinExistence type="predicted"/>
<protein>
    <submittedName>
        <fullName evidence="1">Uncharacterized protein</fullName>
    </submittedName>
</protein>
<sequence length="100" mass="11680">MDGVKKWCLLWQGKGRGLQERESSNDGHVSGRAETRGRFGETLRFESRGSWLRGVMESVSMRMIKQKDWYELRENQRLTPPLVPKLYLAARQPKDLMKLS</sequence>
<dbReference type="InParanoid" id="B9GJ80"/>
<dbReference type="AlphaFoldDB" id="B9GJ80"/>
<dbReference type="HOGENOM" id="CLU_2310957_0_0_1"/>
<gene>
    <name evidence="1" type="ORF">POPTR_001G245100</name>
</gene>
<dbReference type="EMBL" id="CM009290">
    <property type="protein sequence ID" value="PNT56416.1"/>
    <property type="molecule type" value="Genomic_DNA"/>
</dbReference>
<dbReference type="Proteomes" id="UP000006729">
    <property type="component" value="Chromosome 1"/>
</dbReference>
<reference evidence="1 2" key="1">
    <citation type="journal article" date="2006" name="Science">
        <title>The genome of black cottonwood, Populus trichocarpa (Torr. &amp; Gray).</title>
        <authorList>
            <person name="Tuskan G.A."/>
            <person name="Difazio S."/>
            <person name="Jansson S."/>
            <person name="Bohlmann J."/>
            <person name="Grigoriev I."/>
            <person name="Hellsten U."/>
            <person name="Putnam N."/>
            <person name="Ralph S."/>
            <person name="Rombauts S."/>
            <person name="Salamov A."/>
            <person name="Schein J."/>
            <person name="Sterck L."/>
            <person name="Aerts A."/>
            <person name="Bhalerao R.R."/>
            <person name="Bhalerao R.P."/>
            <person name="Blaudez D."/>
            <person name="Boerjan W."/>
            <person name="Brun A."/>
            <person name="Brunner A."/>
            <person name="Busov V."/>
            <person name="Campbell M."/>
            <person name="Carlson J."/>
            <person name="Chalot M."/>
            <person name="Chapman J."/>
            <person name="Chen G.L."/>
            <person name="Cooper D."/>
            <person name="Coutinho P.M."/>
            <person name="Couturier J."/>
            <person name="Covert S."/>
            <person name="Cronk Q."/>
            <person name="Cunningham R."/>
            <person name="Davis J."/>
            <person name="Degroeve S."/>
            <person name="Dejardin A."/>
            <person name="Depamphilis C."/>
            <person name="Detter J."/>
            <person name="Dirks B."/>
            <person name="Dubchak I."/>
            <person name="Duplessis S."/>
            <person name="Ehlting J."/>
            <person name="Ellis B."/>
            <person name="Gendler K."/>
            <person name="Goodstein D."/>
            <person name="Gribskov M."/>
            <person name="Grimwood J."/>
            <person name="Groover A."/>
            <person name="Gunter L."/>
            <person name="Hamberger B."/>
            <person name="Heinze B."/>
            <person name="Helariutta Y."/>
            <person name="Henrissat B."/>
            <person name="Holligan D."/>
            <person name="Holt R."/>
            <person name="Huang W."/>
            <person name="Islam-Faridi N."/>
            <person name="Jones S."/>
            <person name="Jones-Rhoades M."/>
            <person name="Jorgensen R."/>
            <person name="Joshi C."/>
            <person name="Kangasjarvi J."/>
            <person name="Karlsson J."/>
            <person name="Kelleher C."/>
            <person name="Kirkpatrick R."/>
            <person name="Kirst M."/>
            <person name="Kohler A."/>
            <person name="Kalluri U."/>
            <person name="Larimer F."/>
            <person name="Leebens-Mack J."/>
            <person name="Leple J.C."/>
            <person name="Locascio P."/>
            <person name="Lou Y."/>
            <person name="Lucas S."/>
            <person name="Martin F."/>
            <person name="Montanini B."/>
            <person name="Napoli C."/>
            <person name="Nelson D.R."/>
            <person name="Nelson C."/>
            <person name="Nieminen K."/>
            <person name="Nilsson O."/>
            <person name="Pereda V."/>
            <person name="Peter G."/>
            <person name="Philippe R."/>
            <person name="Pilate G."/>
            <person name="Poliakov A."/>
            <person name="Razumovskaya J."/>
            <person name="Richardson P."/>
            <person name="Rinaldi C."/>
            <person name="Ritland K."/>
            <person name="Rouze P."/>
            <person name="Ryaboy D."/>
            <person name="Schmutz J."/>
            <person name="Schrader J."/>
            <person name="Segerman B."/>
            <person name="Shin H."/>
            <person name="Siddiqui A."/>
            <person name="Sterky F."/>
            <person name="Terry A."/>
            <person name="Tsai C.J."/>
            <person name="Uberbacher E."/>
            <person name="Unneberg P."/>
            <person name="Vahala J."/>
            <person name="Wall K."/>
            <person name="Wessler S."/>
            <person name="Yang G."/>
            <person name="Yin T."/>
            <person name="Douglas C."/>
            <person name="Marra M."/>
            <person name="Sandberg G."/>
            <person name="Van de Peer Y."/>
            <person name="Rokhsar D."/>
        </authorList>
    </citation>
    <scope>NUCLEOTIDE SEQUENCE [LARGE SCALE GENOMIC DNA]</scope>
    <source>
        <strain evidence="2">cv. Nisqually</strain>
    </source>
</reference>
<organism evidence="1 2">
    <name type="scientific">Populus trichocarpa</name>
    <name type="common">Western balsam poplar</name>
    <name type="synonym">Populus balsamifera subsp. trichocarpa</name>
    <dbReference type="NCBI Taxonomy" id="3694"/>
    <lineage>
        <taxon>Eukaryota</taxon>
        <taxon>Viridiplantae</taxon>
        <taxon>Streptophyta</taxon>
        <taxon>Embryophyta</taxon>
        <taxon>Tracheophyta</taxon>
        <taxon>Spermatophyta</taxon>
        <taxon>Magnoliopsida</taxon>
        <taxon>eudicotyledons</taxon>
        <taxon>Gunneridae</taxon>
        <taxon>Pentapetalae</taxon>
        <taxon>rosids</taxon>
        <taxon>fabids</taxon>
        <taxon>Malpighiales</taxon>
        <taxon>Salicaceae</taxon>
        <taxon>Saliceae</taxon>
        <taxon>Populus</taxon>
    </lineage>
</organism>
<accession>B9GJ80</accession>
<keyword evidence="2" id="KW-1185">Reference proteome</keyword>
<name>B9GJ80_POPTR</name>